<feature type="active site" description="Proton acceptor" evidence="7">
    <location>
        <position position="74"/>
    </location>
</feature>
<feature type="binding site" evidence="7">
    <location>
        <begin position="12"/>
        <end position="17"/>
    </location>
    <ligand>
        <name>substrate</name>
    </ligand>
</feature>
<evidence type="ECO:0000256" key="7">
    <source>
        <dbReference type="HAMAP-Rule" id="MF_01405"/>
    </source>
</evidence>
<dbReference type="Gene3D" id="3.90.950.10">
    <property type="match status" value="1"/>
</dbReference>
<dbReference type="EC" id="3.6.1.66" evidence="7"/>
<dbReference type="InterPro" id="IPR029001">
    <property type="entry name" value="ITPase-like_fam"/>
</dbReference>
<comment type="cofactor">
    <cofactor evidence="7">
        <name>Mg(2+)</name>
        <dbReference type="ChEBI" id="CHEBI:18420"/>
    </cofactor>
    <text evidence="7">Binds 1 Mg(2+) ion per subunit.</text>
</comment>
<sequence>MEKTISEIIVATQNAGKVAEFKAALNGLPYKVLSLADLGKFPEAPEQGETFAENACSKAKFYARLTGKLCLADDSGLEVDYLKGEPGVYSARYAGEYASDQDNNEKLLEHLIGVPPEKRTARFRCVLVLADAEKLWYTADGTVEGIILTEARGNSGFGYDPLLFVPEMDRTLAEMSPAEKNQISHRGRALKKLVMQLADQEK</sequence>
<evidence type="ECO:0000313" key="10">
    <source>
        <dbReference type="Proteomes" id="UP000216752"/>
    </source>
</evidence>
<keyword evidence="5 7" id="KW-0460">Magnesium</keyword>
<keyword evidence="10" id="KW-1185">Reference proteome</keyword>
<comment type="similarity">
    <text evidence="1 7 8">Belongs to the HAM1 NTPase family.</text>
</comment>
<evidence type="ECO:0000256" key="4">
    <source>
        <dbReference type="ARBA" id="ARBA00022801"/>
    </source>
</evidence>
<dbReference type="Proteomes" id="UP000216752">
    <property type="component" value="Chromosome"/>
</dbReference>
<gene>
    <name evidence="9" type="primary">rdgB</name>
    <name evidence="9" type="ORF">SPSIL_016500</name>
</gene>
<evidence type="ECO:0000256" key="6">
    <source>
        <dbReference type="ARBA" id="ARBA00023080"/>
    </source>
</evidence>
<evidence type="ECO:0000313" key="9">
    <source>
        <dbReference type="EMBL" id="XFO65521.1"/>
    </source>
</evidence>
<dbReference type="NCBIfam" id="NF011397">
    <property type="entry name" value="PRK14822.1"/>
    <property type="match status" value="1"/>
</dbReference>
<feature type="binding site" evidence="7">
    <location>
        <begin position="157"/>
        <end position="160"/>
    </location>
    <ligand>
        <name>substrate</name>
    </ligand>
</feature>
<comment type="subunit">
    <text evidence="7">Homodimer.</text>
</comment>
<keyword evidence="4 7" id="KW-0378">Hydrolase</keyword>
<keyword evidence="2 7" id="KW-0479">Metal-binding</keyword>
<dbReference type="PANTHER" id="PTHR11067">
    <property type="entry name" value="INOSINE TRIPHOSPHATE PYROPHOSPHATASE/HAM1 PROTEIN"/>
    <property type="match status" value="1"/>
</dbReference>
<dbReference type="PANTHER" id="PTHR11067:SF9">
    <property type="entry name" value="INOSINE TRIPHOSPHATE PYROPHOSPHATASE"/>
    <property type="match status" value="1"/>
</dbReference>
<feature type="binding site" evidence="7">
    <location>
        <position position="75"/>
    </location>
    <ligand>
        <name>substrate</name>
    </ligand>
</feature>
<evidence type="ECO:0000256" key="1">
    <source>
        <dbReference type="ARBA" id="ARBA00008023"/>
    </source>
</evidence>
<accession>A0ABZ3IIN7</accession>
<evidence type="ECO:0000256" key="5">
    <source>
        <dbReference type="ARBA" id="ARBA00022842"/>
    </source>
</evidence>
<dbReference type="CDD" id="cd00515">
    <property type="entry name" value="HAM1"/>
    <property type="match status" value="1"/>
</dbReference>
<dbReference type="GO" id="GO:0036220">
    <property type="term" value="F:ITP diphosphatase activity"/>
    <property type="evidence" value="ECO:0007669"/>
    <property type="project" value="UniProtKB-EC"/>
</dbReference>
<feature type="binding site" evidence="7">
    <location>
        <begin position="185"/>
        <end position="186"/>
    </location>
    <ligand>
        <name>substrate</name>
    </ligand>
</feature>
<comment type="catalytic activity">
    <reaction evidence="7">
        <text>dITP + H2O = dIMP + diphosphate + H(+)</text>
        <dbReference type="Rhea" id="RHEA:28342"/>
        <dbReference type="ChEBI" id="CHEBI:15377"/>
        <dbReference type="ChEBI" id="CHEBI:15378"/>
        <dbReference type="ChEBI" id="CHEBI:33019"/>
        <dbReference type="ChEBI" id="CHEBI:61194"/>
        <dbReference type="ChEBI" id="CHEBI:61382"/>
        <dbReference type="EC" id="3.6.1.66"/>
    </reaction>
</comment>
<feature type="binding site" evidence="7">
    <location>
        <position position="74"/>
    </location>
    <ligand>
        <name>Mg(2+)</name>
        <dbReference type="ChEBI" id="CHEBI:18420"/>
    </ligand>
</feature>
<dbReference type="NCBIfam" id="TIGR00042">
    <property type="entry name" value="RdgB/HAM1 family non-canonical purine NTP pyrophosphatase"/>
    <property type="match status" value="1"/>
</dbReference>
<dbReference type="InterPro" id="IPR002637">
    <property type="entry name" value="RdgB/HAM1"/>
</dbReference>
<evidence type="ECO:0000256" key="2">
    <source>
        <dbReference type="ARBA" id="ARBA00022723"/>
    </source>
</evidence>
<comment type="function">
    <text evidence="7">Pyrophosphatase that catalyzes the hydrolysis of nucleoside triphosphates to their monophosphate derivatives, with a high preference for the non-canonical purine nucleotides XTP (xanthosine triphosphate), dITP (deoxyinosine triphosphate) and ITP. Seems to function as a house-cleaning enzyme that removes non-canonical purine nucleotides from the nucleotide pool, thus preventing their incorporation into DNA/RNA and avoiding chromosomal lesions.</text>
</comment>
<comment type="catalytic activity">
    <reaction evidence="7">
        <text>XTP + H2O = XMP + diphosphate + H(+)</text>
        <dbReference type="Rhea" id="RHEA:28610"/>
        <dbReference type="ChEBI" id="CHEBI:15377"/>
        <dbReference type="ChEBI" id="CHEBI:15378"/>
        <dbReference type="ChEBI" id="CHEBI:33019"/>
        <dbReference type="ChEBI" id="CHEBI:57464"/>
        <dbReference type="ChEBI" id="CHEBI:61314"/>
        <dbReference type="EC" id="3.6.1.66"/>
    </reaction>
</comment>
<keyword evidence="6 7" id="KW-0546">Nucleotide metabolism</keyword>
<dbReference type="EMBL" id="CP155573">
    <property type="protein sequence ID" value="XFO65521.1"/>
    <property type="molecule type" value="Genomic_DNA"/>
</dbReference>
<dbReference type="Pfam" id="PF01725">
    <property type="entry name" value="Ham1p_like"/>
    <property type="match status" value="1"/>
</dbReference>
<comment type="caution">
    <text evidence="7">Lacks conserved residue(s) required for the propagation of feature annotation.</text>
</comment>
<protein>
    <recommendedName>
        <fullName evidence="7">dITP/XTP pyrophosphatase</fullName>
        <ecNumber evidence="7">3.6.1.66</ecNumber>
    </recommendedName>
    <alternativeName>
        <fullName evidence="7">Non-canonical purine NTP pyrophosphatase</fullName>
    </alternativeName>
    <alternativeName>
        <fullName evidence="7">Non-standard purine NTP pyrophosphatase</fullName>
    </alternativeName>
    <alternativeName>
        <fullName evidence="7">Nucleoside-triphosphate diphosphatase</fullName>
    </alternativeName>
    <alternativeName>
        <fullName evidence="7">Nucleoside-triphosphate pyrophosphatase</fullName>
        <shortName evidence="7">NTPase</shortName>
    </alternativeName>
</protein>
<evidence type="ECO:0000256" key="3">
    <source>
        <dbReference type="ARBA" id="ARBA00022741"/>
    </source>
</evidence>
<dbReference type="SUPFAM" id="SSF52972">
    <property type="entry name" value="ITPase-like"/>
    <property type="match status" value="1"/>
</dbReference>
<name>A0ABZ3IIN7_9FIRM</name>
<evidence type="ECO:0000256" key="8">
    <source>
        <dbReference type="RuleBase" id="RU003781"/>
    </source>
</evidence>
<keyword evidence="3 7" id="KW-0547">Nucleotide-binding</keyword>
<dbReference type="InterPro" id="IPR020922">
    <property type="entry name" value="dITP/XTP_pyrophosphatase"/>
</dbReference>
<comment type="catalytic activity">
    <reaction evidence="7">
        <text>ITP + H2O = IMP + diphosphate + H(+)</text>
        <dbReference type="Rhea" id="RHEA:29399"/>
        <dbReference type="ChEBI" id="CHEBI:15377"/>
        <dbReference type="ChEBI" id="CHEBI:15378"/>
        <dbReference type="ChEBI" id="CHEBI:33019"/>
        <dbReference type="ChEBI" id="CHEBI:58053"/>
        <dbReference type="ChEBI" id="CHEBI:61402"/>
        <dbReference type="EC" id="3.6.1.66"/>
    </reaction>
</comment>
<reference evidence="9" key="1">
    <citation type="submission" date="2024-05" db="EMBL/GenBank/DDBJ databases">
        <title>Isolation and characterization of Sporomusa carbonis sp. nov., a carboxydotrophic hydrogenogen in the genus of Sporomusa isolated from a charcoal burning pile.</title>
        <authorList>
            <person name="Boeer T."/>
            <person name="Rosenbaum F."/>
            <person name="Eysell L."/>
            <person name="Mueller V."/>
            <person name="Daniel R."/>
            <person name="Poehlein A."/>
        </authorList>
    </citation>
    <scope>NUCLEOTIDE SEQUENCE [LARGE SCALE GENOMIC DNA]</scope>
    <source>
        <strain evidence="9">DSM 10669</strain>
    </source>
</reference>
<proteinExistence type="inferred from homology"/>
<dbReference type="HAMAP" id="MF_01405">
    <property type="entry name" value="Non_canon_purine_NTPase"/>
    <property type="match status" value="1"/>
</dbReference>
<feature type="binding site" evidence="7">
    <location>
        <position position="180"/>
    </location>
    <ligand>
        <name>substrate</name>
    </ligand>
</feature>
<organism evidence="9 10">
    <name type="scientific">Sporomusa silvacetica DSM 10669</name>
    <dbReference type="NCBI Taxonomy" id="1123289"/>
    <lineage>
        <taxon>Bacteria</taxon>
        <taxon>Bacillati</taxon>
        <taxon>Bacillota</taxon>
        <taxon>Negativicutes</taxon>
        <taxon>Selenomonadales</taxon>
        <taxon>Sporomusaceae</taxon>
        <taxon>Sporomusa</taxon>
    </lineage>
</organism>